<protein>
    <submittedName>
        <fullName evidence="1">Uncharacterized protein</fullName>
    </submittedName>
</protein>
<sequence>MKDGEKQEPRRYSTRSNTTKRKSSSLTRPDIGSEAPTPSPWWTPMAHSSTQPRYSYCYETPESATGVARDAPSHVSGSVRSERAPALARSDCFQLATATHRFGVFLLPQ</sequence>
<accession>A0ACB7TMX1</accession>
<organism evidence="1 2">
    <name type="scientific">Hyalomma asiaticum</name>
    <name type="common">Tick</name>
    <dbReference type="NCBI Taxonomy" id="266040"/>
    <lineage>
        <taxon>Eukaryota</taxon>
        <taxon>Metazoa</taxon>
        <taxon>Ecdysozoa</taxon>
        <taxon>Arthropoda</taxon>
        <taxon>Chelicerata</taxon>
        <taxon>Arachnida</taxon>
        <taxon>Acari</taxon>
        <taxon>Parasitiformes</taxon>
        <taxon>Ixodida</taxon>
        <taxon>Ixodoidea</taxon>
        <taxon>Ixodidae</taxon>
        <taxon>Hyalomminae</taxon>
        <taxon>Hyalomma</taxon>
    </lineage>
</organism>
<keyword evidence="2" id="KW-1185">Reference proteome</keyword>
<dbReference type="Proteomes" id="UP000821845">
    <property type="component" value="Chromosome 1"/>
</dbReference>
<evidence type="ECO:0000313" key="2">
    <source>
        <dbReference type="Proteomes" id="UP000821845"/>
    </source>
</evidence>
<proteinExistence type="predicted"/>
<name>A0ACB7TMX1_HYAAI</name>
<gene>
    <name evidence="1" type="ORF">HPB50_024948</name>
</gene>
<reference evidence="1" key="1">
    <citation type="submission" date="2020-05" db="EMBL/GenBank/DDBJ databases">
        <title>Large-scale comparative analyses of tick genomes elucidate their genetic diversity and vector capacities.</title>
        <authorList>
            <person name="Jia N."/>
            <person name="Wang J."/>
            <person name="Shi W."/>
            <person name="Du L."/>
            <person name="Sun Y."/>
            <person name="Zhan W."/>
            <person name="Jiang J."/>
            <person name="Wang Q."/>
            <person name="Zhang B."/>
            <person name="Ji P."/>
            <person name="Sakyi L.B."/>
            <person name="Cui X."/>
            <person name="Yuan T."/>
            <person name="Jiang B."/>
            <person name="Yang W."/>
            <person name="Lam T.T.-Y."/>
            <person name="Chang Q."/>
            <person name="Ding S."/>
            <person name="Wang X."/>
            <person name="Zhu J."/>
            <person name="Ruan X."/>
            <person name="Zhao L."/>
            <person name="Wei J."/>
            <person name="Que T."/>
            <person name="Du C."/>
            <person name="Cheng J."/>
            <person name="Dai P."/>
            <person name="Han X."/>
            <person name="Huang E."/>
            <person name="Gao Y."/>
            <person name="Liu J."/>
            <person name="Shao H."/>
            <person name="Ye R."/>
            <person name="Li L."/>
            <person name="Wei W."/>
            <person name="Wang X."/>
            <person name="Wang C."/>
            <person name="Yang T."/>
            <person name="Huo Q."/>
            <person name="Li W."/>
            <person name="Guo W."/>
            <person name="Chen H."/>
            <person name="Zhou L."/>
            <person name="Ni X."/>
            <person name="Tian J."/>
            <person name="Zhou Y."/>
            <person name="Sheng Y."/>
            <person name="Liu T."/>
            <person name="Pan Y."/>
            <person name="Xia L."/>
            <person name="Li J."/>
            <person name="Zhao F."/>
            <person name="Cao W."/>
        </authorList>
    </citation>
    <scope>NUCLEOTIDE SEQUENCE</scope>
    <source>
        <strain evidence="1">Hyas-2018</strain>
    </source>
</reference>
<dbReference type="EMBL" id="CM023481">
    <property type="protein sequence ID" value="KAH6948511.1"/>
    <property type="molecule type" value="Genomic_DNA"/>
</dbReference>
<evidence type="ECO:0000313" key="1">
    <source>
        <dbReference type="EMBL" id="KAH6948511.1"/>
    </source>
</evidence>
<comment type="caution">
    <text evidence="1">The sequence shown here is derived from an EMBL/GenBank/DDBJ whole genome shotgun (WGS) entry which is preliminary data.</text>
</comment>